<evidence type="ECO:0000313" key="4">
    <source>
        <dbReference type="Proteomes" id="UP000251891"/>
    </source>
</evidence>
<evidence type="ECO:0000313" key="3">
    <source>
        <dbReference type="EMBL" id="RAY12455.1"/>
    </source>
</evidence>
<protein>
    <submittedName>
        <fullName evidence="3">Uncharacterized protein</fullName>
    </submittedName>
</protein>
<feature type="region of interest" description="Disordered" evidence="1">
    <location>
        <begin position="94"/>
        <end position="127"/>
    </location>
</feature>
<gene>
    <name evidence="3" type="ORF">DPM19_25280</name>
</gene>
<keyword evidence="4" id="KW-1185">Reference proteome</keyword>
<dbReference type="AlphaFoldDB" id="A0A365H036"/>
<feature type="transmembrane region" description="Helical" evidence="2">
    <location>
        <begin position="69"/>
        <end position="89"/>
    </location>
</feature>
<evidence type="ECO:0000256" key="1">
    <source>
        <dbReference type="SAM" id="MobiDB-lite"/>
    </source>
</evidence>
<feature type="region of interest" description="Disordered" evidence="1">
    <location>
        <begin position="23"/>
        <end position="54"/>
    </location>
</feature>
<organism evidence="3 4">
    <name type="scientific">Actinomadura craniellae</name>
    <dbReference type="NCBI Taxonomy" id="2231787"/>
    <lineage>
        <taxon>Bacteria</taxon>
        <taxon>Bacillati</taxon>
        <taxon>Actinomycetota</taxon>
        <taxon>Actinomycetes</taxon>
        <taxon>Streptosporangiales</taxon>
        <taxon>Thermomonosporaceae</taxon>
        <taxon>Actinomadura</taxon>
    </lineage>
</organism>
<dbReference type="EMBL" id="QLYX01000013">
    <property type="protein sequence ID" value="RAY12455.1"/>
    <property type="molecule type" value="Genomic_DNA"/>
</dbReference>
<dbReference type="Proteomes" id="UP000251891">
    <property type="component" value="Unassembled WGS sequence"/>
</dbReference>
<keyword evidence="2" id="KW-0812">Transmembrane</keyword>
<feature type="compositionally biased region" description="Low complexity" evidence="1">
    <location>
        <begin position="101"/>
        <end position="113"/>
    </location>
</feature>
<proteinExistence type="predicted"/>
<accession>A0A365H036</accession>
<sequence>MADEKFPDDQMLDEDFIRGASIFEPSARERAKRPGPLTRLRAARAARRRRREMVRQWRSPEYRTGPKQVLTGLLVVVVAVGVLVALMWLRPPAGGRSTSDAAPEANANPNSNPYAPPPEAPFRGSPAEKYADNAAGIRLPQARAAAGFTATEVRHRLEMTKGVLGSMHLEREVWGGARPKLLFDLTDPKSPGLLAKMRRAFDRPSEKNNPLHYAVRFDPQRAKVHGPVVKVHGTTTYRAVRAGQLRVHVDYLFVYAVRPAAGGDLARVVVRRTMDVDFYDPERFQVTFGKLVVTSTDSSAAGAECGWDEGWLRPYFGSPASGPQATGAPVDPYDMSRKAVEEEGCAEATRV</sequence>
<keyword evidence="2" id="KW-1133">Transmembrane helix</keyword>
<comment type="caution">
    <text evidence="3">The sequence shown here is derived from an EMBL/GenBank/DDBJ whole genome shotgun (WGS) entry which is preliminary data.</text>
</comment>
<reference evidence="3 4" key="1">
    <citation type="submission" date="2018-06" db="EMBL/GenBank/DDBJ databases">
        <title>Actinomadura craniellae sp. nov. isolated from marine sponge Craniella sp.</title>
        <authorList>
            <person name="Li L."/>
            <person name="Xu Q.H."/>
            <person name="Lin H.W."/>
            <person name="Lu Y.H."/>
        </authorList>
    </citation>
    <scope>NUCLEOTIDE SEQUENCE [LARGE SCALE GENOMIC DNA]</scope>
    <source>
        <strain evidence="3 4">LHW63021</strain>
    </source>
</reference>
<feature type="compositionally biased region" description="Basic residues" evidence="1">
    <location>
        <begin position="41"/>
        <end position="52"/>
    </location>
</feature>
<name>A0A365H036_9ACTN</name>
<evidence type="ECO:0000256" key="2">
    <source>
        <dbReference type="SAM" id="Phobius"/>
    </source>
</evidence>
<keyword evidence="2" id="KW-0472">Membrane</keyword>